<evidence type="ECO:0000256" key="9">
    <source>
        <dbReference type="ARBA" id="ARBA00022776"/>
    </source>
</evidence>
<keyword evidence="7" id="KW-0677">Repeat</keyword>
<dbReference type="InterPro" id="IPR010358">
    <property type="entry name" value="BRE"/>
</dbReference>
<comment type="similarity">
    <text evidence="15">Belongs to the BABAM2 family.</text>
</comment>
<dbReference type="Gramene" id="KVI08223">
    <property type="protein sequence ID" value="KVI08223"/>
    <property type="gene ID" value="Ccrd_013407"/>
</dbReference>
<keyword evidence="11" id="KW-0156">Chromatin regulator</keyword>
<reference evidence="19 20" key="1">
    <citation type="journal article" date="2016" name="Sci. Rep.">
        <title>The genome sequence of the outbreeding globe artichoke constructed de novo incorporating a phase-aware low-pass sequencing strategy of F1 progeny.</title>
        <authorList>
            <person name="Scaglione D."/>
            <person name="Reyes-Chin-Wo S."/>
            <person name="Acquadro A."/>
            <person name="Froenicke L."/>
            <person name="Portis E."/>
            <person name="Beitel C."/>
            <person name="Tirone M."/>
            <person name="Mauro R."/>
            <person name="Lo Monaco A."/>
            <person name="Mauromicale G."/>
            <person name="Faccioli P."/>
            <person name="Cattivelli L."/>
            <person name="Rieseberg L."/>
            <person name="Michelmore R."/>
            <person name="Lanteri S."/>
        </authorList>
    </citation>
    <scope>NUCLEOTIDE SEQUENCE [LARGE SCALE GENOMIC DNA]</scope>
    <source>
        <strain evidence="19">2C</strain>
    </source>
</reference>
<evidence type="ECO:0000256" key="3">
    <source>
        <dbReference type="ARBA" id="ARBA00019438"/>
    </source>
</evidence>
<evidence type="ECO:0000256" key="16">
    <source>
        <dbReference type="ARBA" id="ARBA00032491"/>
    </source>
</evidence>
<dbReference type="GO" id="GO:0006325">
    <property type="term" value="P:chromatin organization"/>
    <property type="evidence" value="ECO:0007669"/>
    <property type="project" value="UniProtKB-KW"/>
</dbReference>
<keyword evidence="5" id="KW-0132">Cell division</keyword>
<evidence type="ECO:0000313" key="19">
    <source>
        <dbReference type="EMBL" id="KVI08223.1"/>
    </source>
</evidence>
<dbReference type="Proteomes" id="UP000243975">
    <property type="component" value="Unassembled WGS sequence"/>
</dbReference>
<gene>
    <name evidence="19" type="ORF">Ccrd_013407</name>
</gene>
<evidence type="ECO:0000256" key="12">
    <source>
        <dbReference type="ARBA" id="ARBA00023204"/>
    </source>
</evidence>
<dbReference type="GO" id="GO:0005737">
    <property type="term" value="C:cytoplasm"/>
    <property type="evidence" value="ECO:0007669"/>
    <property type="project" value="UniProtKB-SubCell"/>
</dbReference>
<keyword evidence="6" id="KW-0053">Apoptosis</keyword>
<comment type="subcellular location">
    <subcellularLocation>
        <location evidence="2">Cytoplasm</location>
    </subcellularLocation>
    <subcellularLocation>
        <location evidence="1">Nucleus</location>
    </subcellularLocation>
</comment>
<evidence type="ECO:0000313" key="20">
    <source>
        <dbReference type="Proteomes" id="UP000243975"/>
    </source>
</evidence>
<keyword evidence="13" id="KW-0539">Nucleus</keyword>
<evidence type="ECO:0000256" key="14">
    <source>
        <dbReference type="ARBA" id="ARBA00023306"/>
    </source>
</evidence>
<keyword evidence="10" id="KW-0833">Ubl conjugation pathway</keyword>
<proteinExistence type="inferred from homology"/>
<evidence type="ECO:0000256" key="5">
    <source>
        <dbReference type="ARBA" id="ARBA00022618"/>
    </source>
</evidence>
<evidence type="ECO:0000256" key="15">
    <source>
        <dbReference type="ARBA" id="ARBA00025766"/>
    </source>
</evidence>
<evidence type="ECO:0000256" key="11">
    <source>
        <dbReference type="ARBA" id="ARBA00022853"/>
    </source>
</evidence>
<keyword evidence="12" id="KW-0234">DNA repair</keyword>
<dbReference type="GO" id="GO:0070552">
    <property type="term" value="C:BRISC complex"/>
    <property type="evidence" value="ECO:0007669"/>
    <property type="project" value="InterPro"/>
</dbReference>
<evidence type="ECO:0000256" key="2">
    <source>
        <dbReference type="ARBA" id="ARBA00004496"/>
    </source>
</evidence>
<keyword evidence="4" id="KW-0963">Cytoplasm</keyword>
<dbReference type="STRING" id="59895.A0A118K4Y5"/>
<protein>
    <recommendedName>
        <fullName evidence="3">BRISC and BRCA1-A complex member 2</fullName>
    </recommendedName>
    <alternativeName>
        <fullName evidence="16">BRCA1-A complex subunit BRE</fullName>
    </alternativeName>
    <alternativeName>
        <fullName evidence="17">BRCA1/BRCA2-containing complex subunit 45</fullName>
    </alternativeName>
</protein>
<sequence length="191" mass="22248">MLQIRLGFQSRTSFPDGPQEEYVLEFSRIILQIRWDVIYNAQFLLLAPDIVFGPEDDNFRPYHACGEGDLKPKNSLSDWNCKDPTRLLSLILELMYLPPYRLCLLCRSLYMAYQKKRVGEVDDERLKFEINTIYSREVIFQCINLNVTWISLFVFFLDDCPGRKEEGAINDDDISTHEDEGVDDSCNGNDN</sequence>
<feature type="region of interest" description="Disordered" evidence="18">
    <location>
        <begin position="168"/>
        <end position="191"/>
    </location>
</feature>
<evidence type="ECO:0000256" key="17">
    <source>
        <dbReference type="ARBA" id="ARBA00032630"/>
    </source>
</evidence>
<evidence type="ECO:0000256" key="7">
    <source>
        <dbReference type="ARBA" id="ARBA00022737"/>
    </source>
</evidence>
<dbReference type="Pfam" id="PF06113">
    <property type="entry name" value="BRE"/>
    <property type="match status" value="1"/>
</dbReference>
<dbReference type="EMBL" id="LEKV01001188">
    <property type="protein sequence ID" value="KVI08223.1"/>
    <property type="molecule type" value="Genomic_DNA"/>
</dbReference>
<keyword evidence="20" id="KW-1185">Reference proteome</keyword>
<dbReference type="GO" id="GO:0051301">
    <property type="term" value="P:cell division"/>
    <property type="evidence" value="ECO:0007669"/>
    <property type="project" value="UniProtKB-KW"/>
</dbReference>
<evidence type="ECO:0000256" key="1">
    <source>
        <dbReference type="ARBA" id="ARBA00004123"/>
    </source>
</evidence>
<accession>A0A118K4Y5</accession>
<evidence type="ECO:0000256" key="6">
    <source>
        <dbReference type="ARBA" id="ARBA00022703"/>
    </source>
</evidence>
<evidence type="ECO:0000256" key="4">
    <source>
        <dbReference type="ARBA" id="ARBA00022490"/>
    </source>
</evidence>
<dbReference type="GO" id="GO:0006302">
    <property type="term" value="P:double-strand break repair"/>
    <property type="evidence" value="ECO:0007669"/>
    <property type="project" value="TreeGrafter"/>
</dbReference>
<keyword evidence="9" id="KW-0498">Mitosis</keyword>
<evidence type="ECO:0000256" key="13">
    <source>
        <dbReference type="ARBA" id="ARBA00023242"/>
    </source>
</evidence>
<evidence type="ECO:0000256" key="8">
    <source>
        <dbReference type="ARBA" id="ARBA00022763"/>
    </source>
</evidence>
<dbReference type="PANTHER" id="PTHR15189:SF7">
    <property type="entry name" value="BRISC AND BRCA1-A COMPLEX MEMBER 2"/>
    <property type="match status" value="1"/>
</dbReference>
<comment type="caution">
    <text evidence="19">The sequence shown here is derived from an EMBL/GenBank/DDBJ whole genome shotgun (WGS) entry which is preliminary data.</text>
</comment>
<keyword evidence="14" id="KW-0131">Cell cycle</keyword>
<dbReference type="AlphaFoldDB" id="A0A118K4Y5"/>
<keyword evidence="8" id="KW-0227">DNA damage</keyword>
<evidence type="ECO:0000256" key="18">
    <source>
        <dbReference type="SAM" id="MobiDB-lite"/>
    </source>
</evidence>
<organism evidence="19 20">
    <name type="scientific">Cynara cardunculus var. scolymus</name>
    <name type="common">Globe artichoke</name>
    <name type="synonym">Cynara scolymus</name>
    <dbReference type="NCBI Taxonomy" id="59895"/>
    <lineage>
        <taxon>Eukaryota</taxon>
        <taxon>Viridiplantae</taxon>
        <taxon>Streptophyta</taxon>
        <taxon>Embryophyta</taxon>
        <taxon>Tracheophyta</taxon>
        <taxon>Spermatophyta</taxon>
        <taxon>Magnoliopsida</taxon>
        <taxon>eudicotyledons</taxon>
        <taxon>Gunneridae</taxon>
        <taxon>Pentapetalae</taxon>
        <taxon>asterids</taxon>
        <taxon>campanulids</taxon>
        <taxon>Asterales</taxon>
        <taxon>Asteraceae</taxon>
        <taxon>Carduoideae</taxon>
        <taxon>Cardueae</taxon>
        <taxon>Carduinae</taxon>
        <taxon>Cynara</taxon>
    </lineage>
</organism>
<name>A0A118K4Y5_CYNCS</name>
<evidence type="ECO:0000256" key="10">
    <source>
        <dbReference type="ARBA" id="ARBA00022786"/>
    </source>
</evidence>
<dbReference type="PANTHER" id="PTHR15189">
    <property type="entry name" value="BRISC AND BRCA1-A COMPLEX MEMBER 2"/>
    <property type="match status" value="1"/>
</dbReference>